<reference evidence="2" key="1">
    <citation type="submission" date="2021-02" db="EMBL/GenBank/DDBJ databases">
        <authorList>
            <person name="Nowell W R."/>
        </authorList>
    </citation>
    <scope>NUCLEOTIDE SEQUENCE</scope>
</reference>
<dbReference type="EMBL" id="CAJNRG010018275">
    <property type="protein sequence ID" value="CAF2253833.1"/>
    <property type="molecule type" value="Genomic_DNA"/>
</dbReference>
<protein>
    <recommendedName>
        <fullName evidence="1">BIG2 domain-containing protein</fullName>
    </recommendedName>
</protein>
<evidence type="ECO:0000313" key="2">
    <source>
        <dbReference type="EMBL" id="CAF2253833.1"/>
    </source>
</evidence>
<feature type="domain" description="BIG2" evidence="1">
    <location>
        <begin position="41"/>
        <end position="99"/>
    </location>
</feature>
<evidence type="ECO:0000313" key="3">
    <source>
        <dbReference type="EMBL" id="CAF4245378.1"/>
    </source>
</evidence>
<sequence>MGNALYDVKGLVAGDTTVKISSQSAMSDGPLYSNSRPLQVFPPLRVFPRNVTLIVGAIFQVETKGGPYPNSAVEFYIKNETVASTSYTGIVTAMSLGTTLLNAKSVSVGKDQQPLIISQMANIQYIGLGLCMKTILNLKFENDK</sequence>
<dbReference type="InterPro" id="IPR003343">
    <property type="entry name" value="Big_2"/>
</dbReference>
<proteinExistence type="predicted"/>
<comment type="caution">
    <text evidence="2">The sequence shown here is derived from an EMBL/GenBank/DDBJ whole genome shotgun (WGS) entry which is preliminary data.</text>
</comment>
<dbReference type="InterPro" id="IPR008964">
    <property type="entry name" value="Invasin/intimin_cell_adhesion"/>
</dbReference>
<dbReference type="GO" id="GO:0005643">
    <property type="term" value="C:nuclear pore"/>
    <property type="evidence" value="ECO:0007669"/>
    <property type="project" value="TreeGrafter"/>
</dbReference>
<dbReference type="PANTHER" id="PTHR23019:SF0">
    <property type="entry name" value="NUCLEAR PORE MEMBRANE GLYCOPROTEIN 210"/>
    <property type="match status" value="1"/>
</dbReference>
<evidence type="ECO:0000259" key="1">
    <source>
        <dbReference type="Pfam" id="PF02368"/>
    </source>
</evidence>
<dbReference type="Proteomes" id="UP000663842">
    <property type="component" value="Unassembled WGS sequence"/>
</dbReference>
<dbReference type="InterPro" id="IPR045197">
    <property type="entry name" value="NUP210-like"/>
</dbReference>
<dbReference type="SUPFAM" id="SSF49373">
    <property type="entry name" value="Invasin/intimin cell-adhesion fragments"/>
    <property type="match status" value="1"/>
</dbReference>
<dbReference type="PANTHER" id="PTHR23019">
    <property type="entry name" value="NUCLEAR PORE MEMBRANE GLYCOPROTEIN GP210-RELATED"/>
    <property type="match status" value="1"/>
</dbReference>
<dbReference type="AlphaFoldDB" id="A0A817AC39"/>
<organism evidence="2 4">
    <name type="scientific">Rotaria magnacalcarata</name>
    <dbReference type="NCBI Taxonomy" id="392030"/>
    <lineage>
        <taxon>Eukaryota</taxon>
        <taxon>Metazoa</taxon>
        <taxon>Spiralia</taxon>
        <taxon>Gnathifera</taxon>
        <taxon>Rotifera</taxon>
        <taxon>Eurotatoria</taxon>
        <taxon>Bdelloidea</taxon>
        <taxon>Philodinida</taxon>
        <taxon>Philodinidae</taxon>
        <taxon>Rotaria</taxon>
    </lineage>
</organism>
<dbReference type="Proteomes" id="UP000663887">
    <property type="component" value="Unassembled WGS sequence"/>
</dbReference>
<name>A0A817AC39_9BILA</name>
<evidence type="ECO:0000313" key="4">
    <source>
        <dbReference type="Proteomes" id="UP000663887"/>
    </source>
</evidence>
<dbReference type="EMBL" id="CAJOBF010007963">
    <property type="protein sequence ID" value="CAF4245378.1"/>
    <property type="molecule type" value="Genomic_DNA"/>
</dbReference>
<dbReference type="Pfam" id="PF02368">
    <property type="entry name" value="Big_2"/>
    <property type="match status" value="1"/>
</dbReference>
<accession>A0A817AC39</accession>
<gene>
    <name evidence="3" type="ORF">UXM345_LOCUS30424</name>
    <name evidence="2" type="ORF">XDN619_LOCUS35539</name>
</gene>